<proteinExistence type="predicted"/>
<protein>
    <submittedName>
        <fullName evidence="1">Uncharacterized protein</fullName>
    </submittedName>
</protein>
<accession>A0A0B7FCM5</accession>
<reference evidence="1 2" key="1">
    <citation type="submission" date="2014-11" db="EMBL/GenBank/DDBJ databases">
        <authorList>
            <person name="Wibberg Daniel"/>
        </authorList>
    </citation>
    <scope>NUCLEOTIDE SEQUENCE [LARGE SCALE GENOMIC DNA]</scope>
    <source>
        <strain evidence="1">Rhizoctonia solani AG1-IB 7/3/14</strain>
    </source>
</reference>
<name>A0A0B7FCM5_THACB</name>
<dbReference type="AlphaFoldDB" id="A0A0B7FCM5"/>
<organism evidence="1 2">
    <name type="scientific">Thanatephorus cucumeris (strain AG1-IB / isolate 7/3/14)</name>
    <name type="common">Lettuce bottom rot fungus</name>
    <name type="synonym">Rhizoctonia solani</name>
    <dbReference type="NCBI Taxonomy" id="1108050"/>
    <lineage>
        <taxon>Eukaryota</taxon>
        <taxon>Fungi</taxon>
        <taxon>Dikarya</taxon>
        <taxon>Basidiomycota</taxon>
        <taxon>Agaricomycotina</taxon>
        <taxon>Agaricomycetes</taxon>
        <taxon>Cantharellales</taxon>
        <taxon>Ceratobasidiaceae</taxon>
        <taxon>Rhizoctonia</taxon>
        <taxon>Rhizoctonia solani AG-1</taxon>
    </lineage>
</organism>
<evidence type="ECO:0000313" key="1">
    <source>
        <dbReference type="EMBL" id="CEL55791.1"/>
    </source>
</evidence>
<keyword evidence="2" id="KW-1185">Reference proteome</keyword>
<evidence type="ECO:0000313" key="2">
    <source>
        <dbReference type="Proteomes" id="UP000059188"/>
    </source>
</evidence>
<dbReference type="Proteomes" id="UP000059188">
    <property type="component" value="Unassembled WGS sequence"/>
</dbReference>
<dbReference type="EMBL" id="LN679101">
    <property type="protein sequence ID" value="CEL55791.1"/>
    <property type="molecule type" value="Genomic_DNA"/>
</dbReference>
<sequence length="94" mass="10558">MFRRCAQYLSITKQRGSQSDRERCWPFCTTGKPGDPPRRVRTSVTCAETKTVENGPERVEHLARYNTVFALMDPVENGSADIRIQGGWIVRGGG</sequence>
<gene>
    <name evidence="1" type="ORF">RSOLAG1IB_01803</name>
</gene>